<sequence length="657" mass="73789">MDTGYSQIRQWKHECDELLRKGYRDYHPTLNDQGQLTAWSVTMLKWQNIETLKKYFAHFSLAADYMASTLGQIEPRLLTMRKIQLADTVMPEHFETELKKAEQGFNNEQAVKELISEFSNLTLKSLADQLEQTLNTPGAQILDAMDKLQTFFNGLCDPASRISLTSPEGKREFQSLLSEIYGRISFTCCYRHGNTSPTTIEEEQQQLLLLENVLNSCVIEIENTRQSHFLTEAAKQLHLQDMKEEMLKYLGTQKDSISARITLCNPKEMPVAEAPEDEQTARASQNALPVDKMPFITVTPARTPGLRNHNGTNCFANAALKQIIVGLSPADLLDIRTACAKAPPEQSAVMASFLQFADAVIAQRIGKTVYTDINKLHLNLLESLVTFGLQGDSSEAQTMKALLVDGAGGQQDSQAFAACLIDLLGLRNHSQELCRSEATFSLADEHKRSRTGSSTLYYPISLKTGSSLANYFEPESEKMEGDNSVEWEDKHFTNENGMQVEHVTKTRLPSVKIAYPGNPAPQDLRRIRIQAKLFDYDWQNQQGLRSPEAARELILNQTDTLLPILNTTTQNIEQVPFTIHSVVVHLGGASVNSGHYVTLEHQNGHWYLHDDYFVTELHNGIEGYLEEHPGAAPYLIDLTRTVSSAEQSVHETQKNRL</sequence>
<gene>
    <name evidence="2" type="ORF">V5J35_003562</name>
</gene>
<accession>A0ABV2SKT7</accession>
<dbReference type="PROSITE" id="PS50235">
    <property type="entry name" value="USP_3"/>
    <property type="match status" value="1"/>
</dbReference>
<dbReference type="CDD" id="cd02257">
    <property type="entry name" value="Peptidase_C19"/>
    <property type="match status" value="1"/>
</dbReference>
<evidence type="ECO:0000259" key="1">
    <source>
        <dbReference type="PROSITE" id="PS50235"/>
    </source>
</evidence>
<reference evidence="2 3" key="1">
    <citation type="submission" date="2024-06" db="EMBL/GenBank/DDBJ databases">
        <title>Genomic Encyclopedia of Type Strains, Phase V (KMG-V): Genome sequencing to study the core and pangenomes of soil and plant-associated prokaryotes.</title>
        <authorList>
            <person name="Whitman W."/>
        </authorList>
    </citation>
    <scope>NUCLEOTIDE SEQUENCE [LARGE SCALE GENOMIC DNA]</scope>
    <source>
        <strain evidence="2 3">NE40</strain>
    </source>
</reference>
<dbReference type="InterPro" id="IPR050164">
    <property type="entry name" value="Peptidase_C19"/>
</dbReference>
<dbReference type="Proteomes" id="UP001549366">
    <property type="component" value="Unassembled WGS sequence"/>
</dbReference>
<dbReference type="Gene3D" id="3.90.70.10">
    <property type="entry name" value="Cysteine proteinases"/>
    <property type="match status" value="1"/>
</dbReference>
<dbReference type="EMBL" id="JBEWTB010000002">
    <property type="protein sequence ID" value="MET4758370.1"/>
    <property type="molecule type" value="Genomic_DNA"/>
</dbReference>
<dbReference type="InterPro" id="IPR001394">
    <property type="entry name" value="Peptidase_C19_UCH"/>
</dbReference>
<dbReference type="RefSeq" id="WP_354008462.1">
    <property type="nucleotide sequence ID" value="NZ_JBEWTA010000001.1"/>
</dbReference>
<keyword evidence="3" id="KW-1185">Reference proteome</keyword>
<dbReference type="SUPFAM" id="SSF54001">
    <property type="entry name" value="Cysteine proteinases"/>
    <property type="match status" value="1"/>
</dbReference>
<dbReference type="PANTHER" id="PTHR24006">
    <property type="entry name" value="UBIQUITIN CARBOXYL-TERMINAL HYDROLASE"/>
    <property type="match status" value="1"/>
</dbReference>
<dbReference type="Pfam" id="PF00443">
    <property type="entry name" value="UCH"/>
    <property type="match status" value="1"/>
</dbReference>
<organism evidence="2 3">
    <name type="scientific">Endozoicomonas lisbonensis</name>
    <dbReference type="NCBI Taxonomy" id="3120522"/>
    <lineage>
        <taxon>Bacteria</taxon>
        <taxon>Pseudomonadati</taxon>
        <taxon>Pseudomonadota</taxon>
        <taxon>Gammaproteobacteria</taxon>
        <taxon>Oceanospirillales</taxon>
        <taxon>Endozoicomonadaceae</taxon>
        <taxon>Endozoicomonas</taxon>
    </lineage>
</organism>
<dbReference type="InterPro" id="IPR038765">
    <property type="entry name" value="Papain-like_cys_pep_sf"/>
</dbReference>
<name>A0ABV2SKT7_9GAMM</name>
<proteinExistence type="predicted"/>
<evidence type="ECO:0000313" key="3">
    <source>
        <dbReference type="Proteomes" id="UP001549366"/>
    </source>
</evidence>
<dbReference type="InterPro" id="IPR028889">
    <property type="entry name" value="USP"/>
</dbReference>
<feature type="domain" description="USP" evidence="1">
    <location>
        <begin position="304"/>
        <end position="641"/>
    </location>
</feature>
<comment type="caution">
    <text evidence="2">The sequence shown here is derived from an EMBL/GenBank/DDBJ whole genome shotgun (WGS) entry which is preliminary data.</text>
</comment>
<evidence type="ECO:0000313" key="2">
    <source>
        <dbReference type="EMBL" id="MET4758370.1"/>
    </source>
</evidence>
<protein>
    <recommendedName>
        <fullName evidence="1">USP domain-containing protein</fullName>
    </recommendedName>
</protein>